<dbReference type="EMBL" id="SLUN01000018">
    <property type="protein sequence ID" value="TCL64716.1"/>
    <property type="molecule type" value="Genomic_DNA"/>
</dbReference>
<evidence type="ECO:0000313" key="1">
    <source>
        <dbReference type="EMBL" id="TCL64716.1"/>
    </source>
</evidence>
<comment type="caution">
    <text evidence="1">The sequence shown here is derived from an EMBL/GenBank/DDBJ whole genome shotgun (WGS) entry which is preliminary data.</text>
</comment>
<dbReference type="NCBIfam" id="TIGR02845">
    <property type="entry name" value="spore_V_AD"/>
    <property type="match status" value="1"/>
</dbReference>
<dbReference type="SUPFAM" id="SSF53901">
    <property type="entry name" value="Thiolase-like"/>
    <property type="match status" value="1"/>
</dbReference>
<accession>A0A4R1RFM4</accession>
<dbReference type="AlphaFoldDB" id="A0A4R1RFM4"/>
<dbReference type="NCBIfam" id="NF006160">
    <property type="entry name" value="PRK08304.1"/>
    <property type="match status" value="1"/>
</dbReference>
<evidence type="ECO:0000313" key="2">
    <source>
        <dbReference type="Proteomes" id="UP000295008"/>
    </source>
</evidence>
<reference evidence="1 2" key="1">
    <citation type="submission" date="2019-03" db="EMBL/GenBank/DDBJ databases">
        <title>Genomic Encyclopedia of Type Strains, Phase IV (KMG-IV): sequencing the most valuable type-strain genomes for metagenomic binning, comparative biology and taxonomic classification.</title>
        <authorList>
            <person name="Goeker M."/>
        </authorList>
    </citation>
    <scope>NUCLEOTIDE SEQUENCE [LARGE SCALE GENOMIC DNA]</scope>
    <source>
        <strain evidence="1 2">LX-B</strain>
    </source>
</reference>
<organism evidence="1 2">
    <name type="scientific">Hydrogenispora ethanolica</name>
    <dbReference type="NCBI Taxonomy" id="1082276"/>
    <lineage>
        <taxon>Bacteria</taxon>
        <taxon>Bacillati</taxon>
        <taxon>Bacillota</taxon>
        <taxon>Hydrogenispora</taxon>
    </lineage>
</organism>
<dbReference type="GO" id="GO:0016746">
    <property type="term" value="F:acyltransferase activity"/>
    <property type="evidence" value="ECO:0007669"/>
    <property type="project" value="InterPro"/>
</dbReference>
<dbReference type="InterPro" id="IPR038369">
    <property type="entry name" value="SpoVAD_sf"/>
</dbReference>
<keyword evidence="2" id="KW-1185">Reference proteome</keyword>
<dbReference type="NCBIfam" id="NF009069">
    <property type="entry name" value="PRK12404.1"/>
    <property type="match status" value="1"/>
</dbReference>
<sequence>MTKHIGKQTVQFAVPPVILSTGTAVGPYEAAGPLGDYFDTKHVDPLAGAASFEKAERQMLLDACLTALHKINATPAQMQFLLAGDLLNQIITSGFAALELTIPFFGIYGACSTAVEGLTLGSMILDGGFGERVLAATSSHNSTAERQFRYPTEYGTQRKPSSQWTVTGAGAALLGSSGLGPRITYATVGKVVDMACNDPLNLGAAMAPAAVDTLSAHFNDTGLQPLDYDLILTGDLGKVGHELAIQWMKDTQGLDLSKNYQDCGMLIYDLDDPRVGSGGSGCGCFASVVYGYVYQQLLRGNLKKVLLVATGAMHSPLSCQQGENIPCVAQAISLEM</sequence>
<dbReference type="Gene3D" id="3.40.47.40">
    <property type="entry name" value="Stage V sporulation protein AD"/>
    <property type="match status" value="1"/>
</dbReference>
<name>A0A4R1RFM4_HYDET</name>
<dbReference type="PIRSF" id="PIRSF011570">
    <property type="entry name" value="SpoVAD"/>
    <property type="match status" value="1"/>
</dbReference>
<dbReference type="Pfam" id="PF07451">
    <property type="entry name" value="SpoVAD"/>
    <property type="match status" value="1"/>
</dbReference>
<dbReference type="OrthoDB" id="9770068at2"/>
<dbReference type="InterPro" id="IPR010894">
    <property type="entry name" value="SpoVAD"/>
</dbReference>
<gene>
    <name evidence="1" type="ORF">EDC14_101814</name>
</gene>
<dbReference type="Proteomes" id="UP000295008">
    <property type="component" value="Unassembled WGS sequence"/>
</dbReference>
<protein>
    <submittedName>
        <fullName evidence="1">Stage V sporulation protein AD</fullName>
    </submittedName>
</protein>
<dbReference type="RefSeq" id="WP_132015043.1">
    <property type="nucleotide sequence ID" value="NZ_SLUN01000018.1"/>
</dbReference>
<proteinExistence type="predicted"/>
<dbReference type="InterPro" id="IPR016039">
    <property type="entry name" value="Thiolase-like"/>
</dbReference>